<evidence type="ECO:0000313" key="2">
    <source>
        <dbReference type="Proteomes" id="UP000709295"/>
    </source>
</evidence>
<organism evidence="1 2">
    <name type="scientific">Phytophthora aleatoria</name>
    <dbReference type="NCBI Taxonomy" id="2496075"/>
    <lineage>
        <taxon>Eukaryota</taxon>
        <taxon>Sar</taxon>
        <taxon>Stramenopiles</taxon>
        <taxon>Oomycota</taxon>
        <taxon>Peronosporomycetes</taxon>
        <taxon>Peronosporales</taxon>
        <taxon>Peronosporaceae</taxon>
        <taxon>Phytophthora</taxon>
    </lineage>
</organism>
<sequence>MQTDSSAQERLKNLLHELKQEDGSGVLMIQDDLDIKCGVVIQTRVQSLPLSNEKRTTRLTSRTERTISGFIYVR</sequence>
<protein>
    <submittedName>
        <fullName evidence="1">Uncharacterized protein</fullName>
    </submittedName>
</protein>
<evidence type="ECO:0000313" key="1">
    <source>
        <dbReference type="EMBL" id="KAG6947742.1"/>
    </source>
</evidence>
<dbReference type="AlphaFoldDB" id="A0A8J5LZJ3"/>
<reference evidence="1" key="1">
    <citation type="submission" date="2021-01" db="EMBL/GenBank/DDBJ databases">
        <title>Phytophthora aleatoria, a newly-described species from Pinus radiata is distinct from Phytophthora cactorum isolates based on comparative genomics.</title>
        <authorList>
            <person name="Mcdougal R."/>
            <person name="Panda P."/>
            <person name="Williams N."/>
            <person name="Studholme D.J."/>
        </authorList>
    </citation>
    <scope>NUCLEOTIDE SEQUENCE</scope>
    <source>
        <strain evidence="1">NZFS 4037</strain>
    </source>
</reference>
<dbReference type="EMBL" id="JAENGY010001663">
    <property type="protein sequence ID" value="KAG6947742.1"/>
    <property type="molecule type" value="Genomic_DNA"/>
</dbReference>
<keyword evidence="2" id="KW-1185">Reference proteome</keyword>
<proteinExistence type="predicted"/>
<accession>A0A8J5LZJ3</accession>
<name>A0A8J5LZJ3_9STRA</name>
<dbReference type="Proteomes" id="UP000709295">
    <property type="component" value="Unassembled WGS sequence"/>
</dbReference>
<comment type="caution">
    <text evidence="1">The sequence shown here is derived from an EMBL/GenBank/DDBJ whole genome shotgun (WGS) entry which is preliminary data.</text>
</comment>
<gene>
    <name evidence="1" type="ORF">JG688_00015408</name>
</gene>